<dbReference type="PANTHER" id="PTHR42760:SF133">
    <property type="entry name" value="3-OXOACYL-[ACYL-CARRIER-PROTEIN] REDUCTASE"/>
    <property type="match status" value="1"/>
</dbReference>
<name>A0ABU7KY11_9ACTN</name>
<protein>
    <submittedName>
        <fullName evidence="4">SDR family oxidoreductase</fullName>
        <ecNumber evidence="4">1.-.-.-</ecNumber>
    </submittedName>
</protein>
<dbReference type="GO" id="GO:0016491">
    <property type="term" value="F:oxidoreductase activity"/>
    <property type="evidence" value="ECO:0007669"/>
    <property type="project" value="UniProtKB-KW"/>
</dbReference>
<sequence>MDLQLAGKRVLITGASKGIGLAAVRAFLSEGASVTAVARRSTSELDATDAVFIPADLSEPDGPRRMVETALAADPRLDVLVNNAGGGSVPDAARTDPIRGEEEDWERIFALNLYAAVRATRAALPALTEARGAVVNVSSESALQPHTVPLPYSSAKAALNAFSRGLADNVAASGVRVNVVTPSATRTDLLMGEDGAVAHAAAAMGVDADTLLAALPQQIGMVTGALIDPSEIARAIVLLSSPTMPSAVGSNWAVHGGVLKMPS</sequence>
<dbReference type="PRINTS" id="PR00081">
    <property type="entry name" value="GDHRDH"/>
</dbReference>
<reference evidence="4 5" key="1">
    <citation type="submission" date="2023-07" db="EMBL/GenBank/DDBJ databases">
        <authorList>
            <person name="Girao M."/>
            <person name="Carvalho M.F."/>
        </authorList>
    </citation>
    <scope>NUCLEOTIDE SEQUENCE [LARGE SCALE GENOMIC DNA]</scope>
    <source>
        <strain evidence="4 5">66/93</strain>
    </source>
</reference>
<organism evidence="4 5">
    <name type="scientific">Nocardiopsis tropica</name>
    <dbReference type="NCBI Taxonomy" id="109330"/>
    <lineage>
        <taxon>Bacteria</taxon>
        <taxon>Bacillati</taxon>
        <taxon>Actinomycetota</taxon>
        <taxon>Actinomycetes</taxon>
        <taxon>Streptosporangiales</taxon>
        <taxon>Nocardiopsidaceae</taxon>
        <taxon>Nocardiopsis</taxon>
    </lineage>
</organism>
<evidence type="ECO:0000256" key="2">
    <source>
        <dbReference type="ARBA" id="ARBA00023002"/>
    </source>
</evidence>
<dbReference type="SUPFAM" id="SSF51735">
    <property type="entry name" value="NAD(P)-binding Rossmann-fold domains"/>
    <property type="match status" value="1"/>
</dbReference>
<evidence type="ECO:0000256" key="3">
    <source>
        <dbReference type="RuleBase" id="RU000363"/>
    </source>
</evidence>
<evidence type="ECO:0000313" key="4">
    <source>
        <dbReference type="EMBL" id="MEE2054205.1"/>
    </source>
</evidence>
<dbReference type="EMBL" id="JAUUCC010000100">
    <property type="protein sequence ID" value="MEE2054205.1"/>
    <property type="molecule type" value="Genomic_DNA"/>
</dbReference>
<comment type="similarity">
    <text evidence="1 3">Belongs to the short-chain dehydrogenases/reductases (SDR) family.</text>
</comment>
<dbReference type="RefSeq" id="WP_330161072.1">
    <property type="nucleotide sequence ID" value="NZ_BAAAJA010000008.1"/>
</dbReference>
<gene>
    <name evidence="4" type="ORF">Q8A49_27270</name>
</gene>
<dbReference type="Pfam" id="PF00106">
    <property type="entry name" value="adh_short"/>
    <property type="match status" value="1"/>
</dbReference>
<dbReference type="CDD" id="cd05233">
    <property type="entry name" value="SDR_c"/>
    <property type="match status" value="1"/>
</dbReference>
<dbReference type="InterPro" id="IPR036291">
    <property type="entry name" value="NAD(P)-bd_dom_sf"/>
</dbReference>
<dbReference type="Gene3D" id="3.40.50.720">
    <property type="entry name" value="NAD(P)-binding Rossmann-like Domain"/>
    <property type="match status" value="1"/>
</dbReference>
<comment type="caution">
    <text evidence="4">The sequence shown here is derived from an EMBL/GenBank/DDBJ whole genome shotgun (WGS) entry which is preliminary data.</text>
</comment>
<dbReference type="InterPro" id="IPR002347">
    <property type="entry name" value="SDR_fam"/>
</dbReference>
<dbReference type="Proteomes" id="UP001348641">
    <property type="component" value="Unassembled WGS sequence"/>
</dbReference>
<dbReference type="PRINTS" id="PR00080">
    <property type="entry name" value="SDRFAMILY"/>
</dbReference>
<evidence type="ECO:0000256" key="1">
    <source>
        <dbReference type="ARBA" id="ARBA00006484"/>
    </source>
</evidence>
<proteinExistence type="inferred from homology"/>
<keyword evidence="2 4" id="KW-0560">Oxidoreductase</keyword>
<dbReference type="EC" id="1.-.-.-" evidence="4"/>
<evidence type="ECO:0000313" key="5">
    <source>
        <dbReference type="Proteomes" id="UP001348641"/>
    </source>
</evidence>
<dbReference type="PANTHER" id="PTHR42760">
    <property type="entry name" value="SHORT-CHAIN DEHYDROGENASES/REDUCTASES FAMILY MEMBER"/>
    <property type="match status" value="1"/>
</dbReference>
<accession>A0ABU7KY11</accession>